<keyword evidence="3" id="KW-0489">Methyltransferase</keyword>
<evidence type="ECO:0000313" key="3">
    <source>
        <dbReference type="EMBL" id="TWT79733.1"/>
    </source>
</evidence>
<dbReference type="PANTHER" id="PTHR44068">
    <property type="entry name" value="ZGC:194242"/>
    <property type="match status" value="1"/>
</dbReference>
<feature type="domain" description="Methyltransferase type 11" evidence="2">
    <location>
        <begin position="39"/>
        <end position="125"/>
    </location>
</feature>
<proteinExistence type="predicted"/>
<dbReference type="RefSeq" id="WP_146394887.1">
    <property type="nucleotide sequence ID" value="NZ_SJPJ01000001.1"/>
</dbReference>
<protein>
    <submittedName>
        <fullName evidence="3">Malonyl-[acyl-carrier protein] O-methyltransferase</fullName>
        <ecNumber evidence="3">2.1.1.197</ecNumber>
    </submittedName>
</protein>
<comment type="caution">
    <text evidence="3">The sequence shown here is derived from an EMBL/GenBank/DDBJ whole genome shotgun (WGS) entry which is preliminary data.</text>
</comment>
<evidence type="ECO:0000256" key="1">
    <source>
        <dbReference type="ARBA" id="ARBA00022679"/>
    </source>
</evidence>
<dbReference type="CDD" id="cd02440">
    <property type="entry name" value="AdoMet_MTases"/>
    <property type="match status" value="1"/>
</dbReference>
<dbReference type="SUPFAM" id="SSF53335">
    <property type="entry name" value="S-adenosyl-L-methionine-dependent methyltransferases"/>
    <property type="match status" value="1"/>
</dbReference>
<name>A0A5C5YZ93_9BACT</name>
<keyword evidence="4" id="KW-1185">Reference proteome</keyword>
<dbReference type="Gene3D" id="3.40.50.150">
    <property type="entry name" value="Vaccinia Virus protein VP39"/>
    <property type="match status" value="1"/>
</dbReference>
<reference evidence="3 4" key="1">
    <citation type="submission" date="2019-02" db="EMBL/GenBank/DDBJ databases">
        <title>Deep-cultivation of Planctomycetes and their phenomic and genomic characterization uncovers novel biology.</title>
        <authorList>
            <person name="Wiegand S."/>
            <person name="Jogler M."/>
            <person name="Boedeker C."/>
            <person name="Pinto D."/>
            <person name="Vollmers J."/>
            <person name="Rivas-Marin E."/>
            <person name="Kohn T."/>
            <person name="Peeters S.H."/>
            <person name="Heuer A."/>
            <person name="Rast P."/>
            <person name="Oberbeckmann S."/>
            <person name="Bunk B."/>
            <person name="Jeske O."/>
            <person name="Meyerdierks A."/>
            <person name="Storesund J.E."/>
            <person name="Kallscheuer N."/>
            <person name="Luecker S."/>
            <person name="Lage O.M."/>
            <person name="Pohl T."/>
            <person name="Merkel B.J."/>
            <person name="Hornburger P."/>
            <person name="Mueller R.-W."/>
            <person name="Bruemmer F."/>
            <person name="Labrenz M."/>
            <person name="Spormann A.M."/>
            <person name="Op Den Camp H."/>
            <person name="Overmann J."/>
            <person name="Amann R."/>
            <person name="Jetten M.S.M."/>
            <person name="Mascher T."/>
            <person name="Medema M.H."/>
            <person name="Devos D.P."/>
            <person name="Kaster A.-K."/>
            <person name="Ovreas L."/>
            <person name="Rohde M."/>
            <person name="Galperin M.Y."/>
            <person name="Jogler C."/>
        </authorList>
    </citation>
    <scope>NUCLEOTIDE SEQUENCE [LARGE SCALE GENOMIC DNA]</scope>
    <source>
        <strain evidence="3 4">CA13</strain>
    </source>
</reference>
<dbReference type="GO" id="GO:0032259">
    <property type="term" value="P:methylation"/>
    <property type="evidence" value="ECO:0007669"/>
    <property type="project" value="UniProtKB-KW"/>
</dbReference>
<dbReference type="AlphaFoldDB" id="A0A5C5YZ93"/>
<sequence length="220" mass="24238">MDAATYNEWYSTPRGQWIGEREAGLILEHLRPRPGESLLDVGCGTGYFTRSMADSIDGPVTGADINPKWVAYARGRDAGQTHYEVADARALPYDDASFDLVISIAAVCFIEQQMAATREILRVARRRFAIGFLNRHSLLWMQKGRGGGRGGYHGAHWHTVREAKQLFRELPVQHLEVYTAIQIPTGGKIARFIERALPTSLPLGGFILVVGDAATPMAGT</sequence>
<dbReference type="Pfam" id="PF08241">
    <property type="entry name" value="Methyltransf_11"/>
    <property type="match status" value="1"/>
</dbReference>
<dbReference type="InterPro" id="IPR029063">
    <property type="entry name" value="SAM-dependent_MTases_sf"/>
</dbReference>
<dbReference type="GO" id="GO:0102130">
    <property type="term" value="F:malonyl-CoA methyltransferase activity"/>
    <property type="evidence" value="ECO:0007669"/>
    <property type="project" value="UniProtKB-EC"/>
</dbReference>
<dbReference type="InterPro" id="IPR050447">
    <property type="entry name" value="Erg6_SMT_methyltransf"/>
</dbReference>
<gene>
    <name evidence="3" type="primary">bioC</name>
    <name evidence="3" type="ORF">CA13_11400</name>
</gene>
<accession>A0A5C5YZ93</accession>
<keyword evidence="1 3" id="KW-0808">Transferase</keyword>
<dbReference type="OrthoDB" id="253007at2"/>
<dbReference type="GO" id="GO:0008757">
    <property type="term" value="F:S-adenosylmethionine-dependent methyltransferase activity"/>
    <property type="evidence" value="ECO:0007669"/>
    <property type="project" value="InterPro"/>
</dbReference>
<dbReference type="EC" id="2.1.1.197" evidence="3"/>
<dbReference type="Proteomes" id="UP000315010">
    <property type="component" value="Unassembled WGS sequence"/>
</dbReference>
<organism evidence="3 4">
    <name type="scientific">Novipirellula herctigrandis</name>
    <dbReference type="NCBI Taxonomy" id="2527986"/>
    <lineage>
        <taxon>Bacteria</taxon>
        <taxon>Pseudomonadati</taxon>
        <taxon>Planctomycetota</taxon>
        <taxon>Planctomycetia</taxon>
        <taxon>Pirellulales</taxon>
        <taxon>Pirellulaceae</taxon>
        <taxon>Novipirellula</taxon>
    </lineage>
</organism>
<evidence type="ECO:0000259" key="2">
    <source>
        <dbReference type="Pfam" id="PF08241"/>
    </source>
</evidence>
<dbReference type="InterPro" id="IPR013216">
    <property type="entry name" value="Methyltransf_11"/>
</dbReference>
<evidence type="ECO:0000313" key="4">
    <source>
        <dbReference type="Proteomes" id="UP000315010"/>
    </source>
</evidence>
<dbReference type="EMBL" id="SJPJ01000001">
    <property type="protein sequence ID" value="TWT79733.1"/>
    <property type="molecule type" value="Genomic_DNA"/>
</dbReference>
<dbReference type="PANTHER" id="PTHR44068:SF11">
    <property type="entry name" value="GERANYL DIPHOSPHATE 2-C-METHYLTRANSFERASE"/>
    <property type="match status" value="1"/>
</dbReference>